<organism evidence="10">
    <name type="scientific">marine sediment metagenome</name>
    <dbReference type="NCBI Taxonomy" id="412755"/>
    <lineage>
        <taxon>unclassified sequences</taxon>
        <taxon>metagenomes</taxon>
        <taxon>ecological metagenomes</taxon>
    </lineage>
</organism>
<evidence type="ECO:0000256" key="9">
    <source>
        <dbReference type="ARBA" id="ARBA00047890"/>
    </source>
</evidence>
<name>A0A0F9AQ93_9ZZZZ</name>
<comment type="catalytic activity">
    <reaction evidence="9">
        <text>7-carboxy-7-carbaguanine + NH4(+) + 2 ATP = 7-cyano-7-carbaguanine + 2 AMP + 2 diphosphate + 2 H(+)</text>
        <dbReference type="Rhea" id="RHEA:27982"/>
        <dbReference type="ChEBI" id="CHEBI:15378"/>
        <dbReference type="ChEBI" id="CHEBI:28938"/>
        <dbReference type="ChEBI" id="CHEBI:30616"/>
        <dbReference type="ChEBI" id="CHEBI:33019"/>
        <dbReference type="ChEBI" id="CHEBI:45075"/>
        <dbReference type="ChEBI" id="CHEBI:61036"/>
        <dbReference type="ChEBI" id="CHEBI:456215"/>
        <dbReference type="EC" id="6.3.4.20"/>
    </reaction>
</comment>
<keyword evidence="6" id="KW-0067">ATP-binding</keyword>
<keyword evidence="5" id="KW-0862">Zinc</keyword>
<evidence type="ECO:0000256" key="1">
    <source>
        <dbReference type="ARBA" id="ARBA00005061"/>
    </source>
</evidence>
<comment type="caution">
    <text evidence="10">The sequence shown here is derived from an EMBL/GenBank/DDBJ whole genome shotgun (WGS) entry which is preliminary data.</text>
</comment>
<feature type="non-terminal residue" evidence="10">
    <location>
        <position position="1"/>
    </location>
</feature>
<gene>
    <name evidence="10" type="ORF">LCGC14_2884570</name>
</gene>
<dbReference type="InterPro" id="IPR018317">
    <property type="entry name" value="QueC"/>
</dbReference>
<dbReference type="GO" id="GO:0016874">
    <property type="term" value="F:ligase activity"/>
    <property type="evidence" value="ECO:0007669"/>
    <property type="project" value="UniProtKB-KW"/>
</dbReference>
<comment type="pathway">
    <text evidence="1">Purine metabolism; 7-cyano-7-deazaguanine biosynthesis.</text>
</comment>
<protein>
    <recommendedName>
        <fullName evidence="8">7-cyano-7-deazaguanine synthase</fullName>
        <ecNumber evidence="8">6.3.4.20</ecNumber>
    </recommendedName>
</protein>
<sequence length="70" mass="8102">DIIIHTPLMWKNKAETIKMMQNLGGLELYKYTHTCYKGERPACGECPACELRLKGFKEVGLIDPLEYKNR</sequence>
<keyword evidence="3" id="KW-0479">Metal-binding</keyword>
<evidence type="ECO:0000256" key="6">
    <source>
        <dbReference type="ARBA" id="ARBA00022840"/>
    </source>
</evidence>
<reference evidence="10" key="1">
    <citation type="journal article" date="2015" name="Nature">
        <title>Complex archaea that bridge the gap between prokaryotes and eukaryotes.</title>
        <authorList>
            <person name="Spang A."/>
            <person name="Saw J.H."/>
            <person name="Jorgensen S.L."/>
            <person name="Zaremba-Niedzwiedzka K."/>
            <person name="Martijn J."/>
            <person name="Lind A.E."/>
            <person name="van Eijk R."/>
            <person name="Schleper C."/>
            <person name="Guy L."/>
            <person name="Ettema T.J."/>
        </authorList>
    </citation>
    <scope>NUCLEOTIDE SEQUENCE</scope>
</reference>
<evidence type="ECO:0000256" key="8">
    <source>
        <dbReference type="ARBA" id="ARBA00039149"/>
    </source>
</evidence>
<proteinExistence type="inferred from homology"/>
<dbReference type="AlphaFoldDB" id="A0A0F9AQ93"/>
<evidence type="ECO:0000256" key="2">
    <source>
        <dbReference type="ARBA" id="ARBA00022598"/>
    </source>
</evidence>
<dbReference type="SUPFAM" id="SSF52402">
    <property type="entry name" value="Adenine nucleotide alpha hydrolases-like"/>
    <property type="match status" value="1"/>
</dbReference>
<evidence type="ECO:0000313" key="10">
    <source>
        <dbReference type="EMBL" id="KKK74356.1"/>
    </source>
</evidence>
<dbReference type="Gene3D" id="3.40.50.620">
    <property type="entry name" value="HUPs"/>
    <property type="match status" value="1"/>
</dbReference>
<dbReference type="PANTHER" id="PTHR42914:SF1">
    <property type="entry name" value="7-CYANO-7-DEAZAGUANINE SYNTHASE"/>
    <property type="match status" value="1"/>
</dbReference>
<evidence type="ECO:0000256" key="3">
    <source>
        <dbReference type="ARBA" id="ARBA00022723"/>
    </source>
</evidence>
<dbReference type="InterPro" id="IPR014729">
    <property type="entry name" value="Rossmann-like_a/b/a_fold"/>
</dbReference>
<evidence type="ECO:0000256" key="4">
    <source>
        <dbReference type="ARBA" id="ARBA00022741"/>
    </source>
</evidence>
<dbReference type="EC" id="6.3.4.20" evidence="8"/>
<dbReference type="PANTHER" id="PTHR42914">
    <property type="entry name" value="7-CYANO-7-DEAZAGUANINE SYNTHASE"/>
    <property type="match status" value="1"/>
</dbReference>
<evidence type="ECO:0000256" key="5">
    <source>
        <dbReference type="ARBA" id="ARBA00022833"/>
    </source>
</evidence>
<evidence type="ECO:0000256" key="7">
    <source>
        <dbReference type="ARBA" id="ARBA00037993"/>
    </source>
</evidence>
<accession>A0A0F9AQ93</accession>
<dbReference type="GO" id="GO:0005524">
    <property type="term" value="F:ATP binding"/>
    <property type="evidence" value="ECO:0007669"/>
    <property type="project" value="UniProtKB-KW"/>
</dbReference>
<dbReference type="GO" id="GO:0046872">
    <property type="term" value="F:metal ion binding"/>
    <property type="evidence" value="ECO:0007669"/>
    <property type="project" value="UniProtKB-KW"/>
</dbReference>
<dbReference type="Pfam" id="PF06508">
    <property type="entry name" value="QueC"/>
    <property type="match status" value="1"/>
</dbReference>
<comment type="similarity">
    <text evidence="7">Belongs to the QueC family.</text>
</comment>
<keyword evidence="2" id="KW-0436">Ligase</keyword>
<keyword evidence="4" id="KW-0547">Nucleotide-binding</keyword>
<dbReference type="EMBL" id="LAZR01056358">
    <property type="protein sequence ID" value="KKK74356.1"/>
    <property type="molecule type" value="Genomic_DNA"/>
</dbReference>